<proteinExistence type="predicted"/>
<name>A0AAN6QKQ8_9PEZI</name>
<organism evidence="2 3">
    <name type="scientific">Friedmanniomyces endolithicus</name>
    <dbReference type="NCBI Taxonomy" id="329885"/>
    <lineage>
        <taxon>Eukaryota</taxon>
        <taxon>Fungi</taxon>
        <taxon>Dikarya</taxon>
        <taxon>Ascomycota</taxon>
        <taxon>Pezizomycotina</taxon>
        <taxon>Dothideomycetes</taxon>
        <taxon>Dothideomycetidae</taxon>
        <taxon>Mycosphaerellales</taxon>
        <taxon>Teratosphaeriaceae</taxon>
        <taxon>Friedmanniomyces</taxon>
    </lineage>
</organism>
<sequence length="253" mass="25394">MYPSLSLYTLLVATTLASTDFPFATFNSITGLQRRNTCYQQNPTCVSCFGAGSIERDLLLQFRSVTHLSSTAVHRLGGTDNRRAGETGYCQAGYYCVDNGCCPNGSSLAECGASATVATVAPPASTASAVSAAPDSAVSSSSSTYTPTSTMSTSTPAATTPIYVPSTSESSYSPSSSSTTSTTPATSTSLTPSAATATVTPVVVPTPAVASSSSSSSSSSPVMPAQQTTNAGNTLSRGIGLALGGLGVVLFAH</sequence>
<evidence type="ECO:0000256" key="1">
    <source>
        <dbReference type="SAM" id="MobiDB-lite"/>
    </source>
</evidence>
<dbReference type="Proteomes" id="UP001175353">
    <property type="component" value="Unassembled WGS sequence"/>
</dbReference>
<dbReference type="EMBL" id="JAUJLE010000219">
    <property type="protein sequence ID" value="KAK0967335.1"/>
    <property type="molecule type" value="Genomic_DNA"/>
</dbReference>
<dbReference type="AlphaFoldDB" id="A0AAN6QKQ8"/>
<evidence type="ECO:0000313" key="3">
    <source>
        <dbReference type="Proteomes" id="UP001175353"/>
    </source>
</evidence>
<protein>
    <submittedName>
        <fullName evidence="2">Uncharacterized protein</fullName>
    </submittedName>
</protein>
<gene>
    <name evidence="2" type="ORF">LTR91_017188</name>
</gene>
<reference evidence="2" key="1">
    <citation type="submission" date="2023-06" db="EMBL/GenBank/DDBJ databases">
        <title>Black Yeasts Isolated from many extreme environments.</title>
        <authorList>
            <person name="Coleine C."/>
            <person name="Stajich J.E."/>
            <person name="Selbmann L."/>
        </authorList>
    </citation>
    <scope>NUCLEOTIDE SEQUENCE</scope>
    <source>
        <strain evidence="2">CCFEE 5200</strain>
    </source>
</reference>
<evidence type="ECO:0000313" key="2">
    <source>
        <dbReference type="EMBL" id="KAK0967335.1"/>
    </source>
</evidence>
<accession>A0AAN6QKQ8</accession>
<keyword evidence="3" id="KW-1185">Reference proteome</keyword>
<comment type="caution">
    <text evidence="2">The sequence shown here is derived from an EMBL/GenBank/DDBJ whole genome shotgun (WGS) entry which is preliminary data.</text>
</comment>
<feature type="region of interest" description="Disordered" evidence="1">
    <location>
        <begin position="130"/>
        <end position="231"/>
    </location>
</feature>
<feature type="compositionally biased region" description="Low complexity" evidence="1">
    <location>
        <begin position="130"/>
        <end position="225"/>
    </location>
</feature>